<sequence>MTLAADIALAHRLADAAGEAIRPHFRSGTAVIDKDDASPVTVADRAAEAAMRRILSHDRPQDGIVGEEYGVEREGASRQWVLDPIDGTRAFIAGRPLFGTLIALLEDGAPVLGIIDQPIARDRWIGGDGETRLNGAVVRARGCATLGEAYLATTSPDIFFGEGGEAAFRRVWGRARDTIYGGDCLNYALLATGCLDLVMEEGLKLYDWAALVPVVAGAGGVMTDWRGEVLRLGAEGRALAAGDARVHAAAVGAIGL</sequence>
<reference evidence="8 9" key="1">
    <citation type="submission" date="2020-07" db="EMBL/GenBank/DDBJ databases">
        <title>Complete genome sequence for Sandaracinobacter sp. M6.</title>
        <authorList>
            <person name="Tang Y."/>
            <person name="Liu Q."/>
            <person name="Guo Z."/>
            <person name="Lei P."/>
            <person name="Huang B."/>
        </authorList>
    </citation>
    <scope>NUCLEOTIDE SEQUENCE [LARGE SCALE GENOMIC DNA]</scope>
    <source>
        <strain evidence="8 9">M6</strain>
    </source>
</reference>
<dbReference type="Pfam" id="PF00459">
    <property type="entry name" value="Inositol_P"/>
    <property type="match status" value="1"/>
</dbReference>
<dbReference type="NCBIfam" id="TIGR02067">
    <property type="entry name" value="his_9_HisN"/>
    <property type="match status" value="1"/>
</dbReference>
<dbReference type="EMBL" id="CP059851">
    <property type="protein sequence ID" value="QMW23513.1"/>
    <property type="molecule type" value="Genomic_DNA"/>
</dbReference>
<protein>
    <recommendedName>
        <fullName evidence="6">Histidinol-phosphatase</fullName>
        <ecNumber evidence="6">3.1.3.15</ecNumber>
    </recommendedName>
</protein>
<dbReference type="GO" id="GO:0004401">
    <property type="term" value="F:histidinol-phosphatase activity"/>
    <property type="evidence" value="ECO:0007669"/>
    <property type="project" value="UniProtKB-UniRule"/>
</dbReference>
<dbReference type="InterPro" id="IPR051090">
    <property type="entry name" value="Inositol_monoP_superfamily"/>
</dbReference>
<dbReference type="InterPro" id="IPR011809">
    <property type="entry name" value="His_9_proposed"/>
</dbReference>
<evidence type="ECO:0000256" key="6">
    <source>
        <dbReference type="NCBIfam" id="TIGR02067"/>
    </source>
</evidence>
<dbReference type="GO" id="GO:0046872">
    <property type="term" value="F:metal ion binding"/>
    <property type="evidence" value="ECO:0007669"/>
    <property type="project" value="UniProtKB-KW"/>
</dbReference>
<feature type="binding site" evidence="7">
    <location>
        <position position="86"/>
    </location>
    <ligand>
        <name>Mg(2+)</name>
        <dbReference type="ChEBI" id="CHEBI:18420"/>
        <label>1</label>
        <note>catalytic</note>
    </ligand>
</feature>
<name>A0A7G5IJH1_9SPHN</name>
<evidence type="ECO:0000256" key="4">
    <source>
        <dbReference type="ARBA" id="ARBA00022801"/>
    </source>
</evidence>
<dbReference type="Proteomes" id="UP000515292">
    <property type="component" value="Chromosome"/>
</dbReference>
<dbReference type="Gene3D" id="3.40.190.80">
    <property type="match status" value="1"/>
</dbReference>
<comment type="cofactor">
    <cofactor evidence="1 7">
        <name>Mg(2+)</name>
        <dbReference type="ChEBI" id="CHEBI:18420"/>
    </cofactor>
</comment>
<keyword evidence="5 7" id="KW-0460">Magnesium</keyword>
<feature type="binding site" evidence="7">
    <location>
        <position position="83"/>
    </location>
    <ligand>
        <name>Mg(2+)</name>
        <dbReference type="ChEBI" id="CHEBI:18420"/>
        <label>1</label>
        <note>catalytic</note>
    </ligand>
</feature>
<dbReference type="PRINTS" id="PR00377">
    <property type="entry name" value="IMPHPHTASES"/>
</dbReference>
<evidence type="ECO:0000313" key="8">
    <source>
        <dbReference type="EMBL" id="QMW23513.1"/>
    </source>
</evidence>
<feature type="binding site" evidence="7">
    <location>
        <position position="85"/>
    </location>
    <ligand>
        <name>Mg(2+)</name>
        <dbReference type="ChEBI" id="CHEBI:18420"/>
        <label>1</label>
        <note>catalytic</note>
    </ligand>
</feature>
<evidence type="ECO:0000256" key="3">
    <source>
        <dbReference type="ARBA" id="ARBA00022723"/>
    </source>
</evidence>
<dbReference type="SUPFAM" id="SSF56655">
    <property type="entry name" value="Carbohydrate phosphatase"/>
    <property type="match status" value="1"/>
</dbReference>
<keyword evidence="4 8" id="KW-0378">Hydrolase</keyword>
<dbReference type="InterPro" id="IPR000760">
    <property type="entry name" value="Inositol_monophosphatase-like"/>
</dbReference>
<evidence type="ECO:0000256" key="5">
    <source>
        <dbReference type="ARBA" id="ARBA00022842"/>
    </source>
</evidence>
<evidence type="ECO:0000256" key="1">
    <source>
        <dbReference type="ARBA" id="ARBA00001946"/>
    </source>
</evidence>
<comment type="similarity">
    <text evidence="2">Belongs to the inositol monophosphatase superfamily.</text>
</comment>
<accession>A0A7G5IJH1</accession>
<dbReference type="PANTHER" id="PTHR43200:SF6">
    <property type="entry name" value="3'(2'),5'-BISPHOSPHATE NUCLEOTIDASE"/>
    <property type="match status" value="1"/>
</dbReference>
<evidence type="ECO:0000256" key="2">
    <source>
        <dbReference type="ARBA" id="ARBA00009759"/>
    </source>
</evidence>
<dbReference type="GO" id="GO:0000105">
    <property type="term" value="P:L-histidine biosynthetic process"/>
    <property type="evidence" value="ECO:0007669"/>
    <property type="project" value="UniProtKB-UniRule"/>
</dbReference>
<gene>
    <name evidence="8" type="primary">hisN</name>
    <name evidence="8" type="ORF">H3309_03155</name>
</gene>
<evidence type="ECO:0000256" key="7">
    <source>
        <dbReference type="PIRSR" id="PIRSR600760-2"/>
    </source>
</evidence>
<evidence type="ECO:0000313" key="9">
    <source>
        <dbReference type="Proteomes" id="UP000515292"/>
    </source>
</evidence>
<dbReference type="RefSeq" id="WP_182297336.1">
    <property type="nucleotide sequence ID" value="NZ_CP059851.1"/>
</dbReference>
<dbReference type="PANTHER" id="PTHR43200">
    <property type="entry name" value="PHOSPHATASE"/>
    <property type="match status" value="1"/>
</dbReference>
<keyword evidence="3 7" id="KW-0479">Metal-binding</keyword>
<dbReference type="KEGG" id="sand:H3309_03155"/>
<dbReference type="EC" id="3.1.3.15" evidence="6"/>
<dbReference type="Gene3D" id="3.30.540.10">
    <property type="entry name" value="Fructose-1,6-Bisphosphatase, subunit A, domain 1"/>
    <property type="match status" value="1"/>
</dbReference>
<keyword evidence="9" id="KW-1185">Reference proteome</keyword>
<dbReference type="AlphaFoldDB" id="A0A7G5IJH1"/>
<dbReference type="CDD" id="cd01641">
    <property type="entry name" value="Bacterial_IMPase_like_1"/>
    <property type="match status" value="1"/>
</dbReference>
<organism evidence="8 9">
    <name type="scientific">Sandaracinobacteroides saxicola</name>
    <dbReference type="NCBI Taxonomy" id="2759707"/>
    <lineage>
        <taxon>Bacteria</taxon>
        <taxon>Pseudomonadati</taxon>
        <taxon>Pseudomonadota</taxon>
        <taxon>Alphaproteobacteria</taxon>
        <taxon>Sphingomonadales</taxon>
        <taxon>Sphingosinicellaceae</taxon>
        <taxon>Sandaracinobacteroides</taxon>
    </lineage>
</organism>
<feature type="binding site" evidence="7">
    <location>
        <position position="67"/>
    </location>
    <ligand>
        <name>Mg(2+)</name>
        <dbReference type="ChEBI" id="CHEBI:18420"/>
        <label>1</label>
        <note>catalytic</note>
    </ligand>
</feature>
<proteinExistence type="inferred from homology"/>
<feature type="binding site" evidence="7">
    <location>
        <position position="207"/>
    </location>
    <ligand>
        <name>Mg(2+)</name>
        <dbReference type="ChEBI" id="CHEBI:18420"/>
        <label>1</label>
        <note>catalytic</note>
    </ligand>
</feature>